<feature type="compositionally biased region" description="Acidic residues" evidence="15">
    <location>
        <begin position="699"/>
        <end position="716"/>
    </location>
</feature>
<dbReference type="Ensembl" id="ENSCCRT00015110712.1">
    <property type="protein sequence ID" value="ENSCCRP00015107301.1"/>
    <property type="gene ID" value="ENSCCRG00015042726.1"/>
</dbReference>
<dbReference type="Pfam" id="PF00169">
    <property type="entry name" value="PH"/>
    <property type="match status" value="1"/>
</dbReference>
<dbReference type="GO" id="GO:0032587">
    <property type="term" value="C:ruffle membrane"/>
    <property type="evidence" value="ECO:0007669"/>
    <property type="project" value="UniProtKB-SubCell"/>
</dbReference>
<evidence type="ECO:0000256" key="10">
    <source>
        <dbReference type="ARBA" id="ARBA00023273"/>
    </source>
</evidence>
<dbReference type="FunFam" id="2.30.29.30:FF:000067">
    <property type="entry name" value="Putative DCC-interacting protein 13-beta isoform 2"/>
    <property type="match status" value="1"/>
</dbReference>
<dbReference type="GO" id="GO:0046325">
    <property type="term" value="P:negative regulation of D-glucose import"/>
    <property type="evidence" value="ECO:0007669"/>
    <property type="project" value="UniProtKB-ARBA"/>
</dbReference>
<feature type="region of interest" description="Disordered" evidence="15">
    <location>
        <begin position="513"/>
        <end position="534"/>
    </location>
</feature>
<dbReference type="GO" id="GO:0031901">
    <property type="term" value="C:early endosome membrane"/>
    <property type="evidence" value="ECO:0007669"/>
    <property type="project" value="UniProtKB-SubCell"/>
</dbReference>
<proteinExistence type="predicted"/>
<evidence type="ECO:0000256" key="9">
    <source>
        <dbReference type="ARBA" id="ARBA00023242"/>
    </source>
</evidence>
<dbReference type="PANTHER" id="PTHR46415:SF1">
    <property type="entry name" value="DCC-INTERACTING PROTEIN 13-BETA"/>
    <property type="match status" value="1"/>
</dbReference>
<evidence type="ECO:0000256" key="2">
    <source>
        <dbReference type="ARBA" id="ARBA00004220"/>
    </source>
</evidence>
<dbReference type="InterPro" id="IPR004148">
    <property type="entry name" value="BAR_dom"/>
</dbReference>
<dbReference type="SMART" id="SM00233">
    <property type="entry name" value="PH"/>
    <property type="match status" value="1"/>
</dbReference>
<evidence type="ECO:0000256" key="13">
    <source>
        <dbReference type="ARBA" id="ARBA00068677"/>
    </source>
</evidence>
<dbReference type="AlphaFoldDB" id="A0A8C2ALG8"/>
<dbReference type="OMA" id="ENDEWIC"/>
<dbReference type="InterPro" id="IPR027267">
    <property type="entry name" value="AH/BAR_dom_sf"/>
</dbReference>
<evidence type="ECO:0000256" key="12">
    <source>
        <dbReference type="ARBA" id="ARBA00023329"/>
    </source>
</evidence>
<dbReference type="InterPro" id="IPR001849">
    <property type="entry name" value="PH_domain"/>
</dbReference>
<dbReference type="GO" id="GO:0007166">
    <property type="term" value="P:cell surface receptor signaling pathway"/>
    <property type="evidence" value="ECO:0007669"/>
    <property type="project" value="UniProtKB-ARBA"/>
</dbReference>
<evidence type="ECO:0000256" key="7">
    <source>
        <dbReference type="ARBA" id="ARBA00022753"/>
    </source>
</evidence>
<evidence type="ECO:0000313" key="17">
    <source>
        <dbReference type="Proteomes" id="UP000694700"/>
    </source>
</evidence>
<dbReference type="GO" id="GO:0005634">
    <property type="term" value="C:nucleus"/>
    <property type="evidence" value="ECO:0007669"/>
    <property type="project" value="UniProtKB-SubCell"/>
</dbReference>
<name>A0A8C2ALG8_CYPCA</name>
<dbReference type="GO" id="GO:0071363">
    <property type="term" value="P:cellular response to growth factor stimulus"/>
    <property type="evidence" value="ECO:0007669"/>
    <property type="project" value="UniProtKB-ARBA"/>
</dbReference>
<keyword evidence="8" id="KW-0472">Membrane</keyword>
<dbReference type="PANTHER" id="PTHR46415">
    <property type="entry name" value="ADAPTOR PROTEIN, PHOSPHOTYROSINE INTERACTION, PH DOMAIN AND LEUCINE ZIPPER-CONTAINING 2"/>
    <property type="match status" value="1"/>
</dbReference>
<dbReference type="CDD" id="cd13247">
    <property type="entry name" value="BAR-PH_APPL"/>
    <property type="match status" value="1"/>
</dbReference>
<protein>
    <recommendedName>
        <fullName evidence="13">DCC-interacting protein 13-beta</fullName>
    </recommendedName>
    <alternativeName>
        <fullName evidence="14">Adapter protein containing PH domain, PTB domain and leucine zipper motif 2</fullName>
    </alternativeName>
</protein>
<accession>A0A8C2ALG8</accession>
<dbReference type="GO" id="GO:0030670">
    <property type="term" value="C:phagocytic vesicle membrane"/>
    <property type="evidence" value="ECO:0007669"/>
    <property type="project" value="UniProtKB-SubCell"/>
</dbReference>
<dbReference type="SUPFAM" id="SSF103657">
    <property type="entry name" value="BAR/IMD domain-like"/>
    <property type="match status" value="1"/>
</dbReference>
<evidence type="ECO:0000256" key="1">
    <source>
        <dbReference type="ARBA" id="ARBA00004123"/>
    </source>
</evidence>
<dbReference type="CDD" id="cd13158">
    <property type="entry name" value="PTB_APPL"/>
    <property type="match status" value="1"/>
</dbReference>
<sequence>MCNFCSRFDSTKIGLHFPACNQSSSGSFSEQQHAGKCSPHLCIPFPPSPTRKMPAVHHKLLLEEALQDSPQTRSLLSVFEEDAGTLTNYTNQLLQSMQRVFGAQNEMALATEQLSKQLLDYEKQNFALAKGDEEVINTLQHFAKSVEELNSLHVELASQIADKMVFPMVQFREKDLTEISTLKEIFGIASDEHEAAMVKYSRLPKKRENEKIKAEVVREVAYCRRKQHQAAMQYYCALNALQYRKRVAMLEPMLGYTHAQINFFKKGMELVSKKMDSFLSSVSSMNQSIESQLEVEAEVMRSSQRELLSVDDTVYMPDHDQVPVNRALIQKAGYLNIRNKTGLVTTAWDRLFFFTQGGNLMCQPRGAVAGGMVLDLDNSSVMAIECEDRRYCFQITSPNGKTSLILQAESKKEYEEWICTLNNISRQIYLTDNPEAVAIRLHQTALQAVTPITSFEKRAEGSPNPDRAKPGAVTSREPQKPPTTLEPEDLIVPGTPIQFDIVLPASEFLDQNRAGARRTNPFGETEEDDGASDTHDSLLQQVFAVRFLGSMAVRAGHTQDVIYEAMRQVLAARAIHNIFKTTESHLMVTSSCIRLIDPQTQVTKISFQLKDVTQFAAHQENSRLMGFVLQGSDWSDGGEDQPSFSVFVFESNTEGEKICYTINLGKEISEAKKDPEALVQLMKSMPLTNDGKFLLLESETGDEAEAAGPDEQESEA</sequence>
<reference evidence="16" key="1">
    <citation type="submission" date="2025-08" db="UniProtKB">
        <authorList>
            <consortium name="Ensembl"/>
        </authorList>
    </citation>
    <scope>IDENTIFICATION</scope>
</reference>
<evidence type="ECO:0000256" key="8">
    <source>
        <dbReference type="ARBA" id="ARBA00023136"/>
    </source>
</evidence>
<dbReference type="PROSITE" id="PS50003">
    <property type="entry name" value="PH_DOMAIN"/>
    <property type="match status" value="1"/>
</dbReference>
<dbReference type="InterPro" id="IPR047237">
    <property type="entry name" value="PTB_APPL"/>
</dbReference>
<accession>A0A8C1AEJ2</accession>
<keyword evidence="11" id="KW-0131">Cell cycle</keyword>
<keyword evidence="12" id="KW-0968">Cytoplasmic vesicle</keyword>
<comment type="subcellular location">
    <subcellularLocation>
        <location evidence="4">Cell projection</location>
        <location evidence="4">Ruffle membrane</location>
    </subcellularLocation>
    <subcellularLocation>
        <location evidence="3">Cytoplasmic vesicle</location>
        <location evidence="3">Phagosome membrane</location>
    </subcellularLocation>
    <subcellularLocation>
        <location evidence="2">Early endosome membrane</location>
        <topology evidence="2">Peripheral membrane protein</topology>
    </subcellularLocation>
    <subcellularLocation>
        <location evidence="1">Nucleus</location>
    </subcellularLocation>
</comment>
<dbReference type="InterPro" id="IPR011993">
    <property type="entry name" value="PH-like_dom_sf"/>
</dbReference>
<evidence type="ECO:0000256" key="6">
    <source>
        <dbReference type="ARBA" id="ARBA00022490"/>
    </source>
</evidence>
<dbReference type="InterPro" id="IPR006020">
    <property type="entry name" value="PTB/PI_dom"/>
</dbReference>
<keyword evidence="10" id="KW-0966">Cell projection</keyword>
<evidence type="ECO:0000256" key="5">
    <source>
        <dbReference type="ARBA" id="ARBA00022475"/>
    </source>
</evidence>
<dbReference type="CDD" id="cd07632">
    <property type="entry name" value="BAR_APPL2"/>
    <property type="match status" value="1"/>
</dbReference>
<dbReference type="Gene3D" id="2.30.29.30">
    <property type="entry name" value="Pleckstrin-homology domain (PH domain)/Phosphotyrosine-binding domain (PTB)"/>
    <property type="match status" value="2"/>
</dbReference>
<dbReference type="InterPro" id="IPR047236">
    <property type="entry name" value="PH_DP13A/B"/>
</dbReference>
<evidence type="ECO:0000256" key="3">
    <source>
        <dbReference type="ARBA" id="ARBA00004580"/>
    </source>
</evidence>
<evidence type="ECO:0000256" key="15">
    <source>
        <dbReference type="SAM" id="MobiDB-lite"/>
    </source>
</evidence>
<feature type="region of interest" description="Disordered" evidence="15">
    <location>
        <begin position="697"/>
        <end position="716"/>
    </location>
</feature>
<keyword evidence="7" id="KW-0967">Endosome</keyword>
<dbReference type="InterPro" id="IPR047181">
    <property type="entry name" value="DP13A/B"/>
</dbReference>
<keyword evidence="5" id="KW-1003">Cell membrane</keyword>
<dbReference type="Proteomes" id="UP000694700">
    <property type="component" value="Unplaced"/>
</dbReference>
<dbReference type="GO" id="GO:0042592">
    <property type="term" value="P:homeostatic process"/>
    <property type="evidence" value="ECO:0007669"/>
    <property type="project" value="UniProtKB-ARBA"/>
</dbReference>
<organism evidence="16 17">
    <name type="scientific">Cyprinus carpio</name>
    <name type="common">Common carp</name>
    <dbReference type="NCBI Taxonomy" id="7962"/>
    <lineage>
        <taxon>Eukaryota</taxon>
        <taxon>Metazoa</taxon>
        <taxon>Chordata</taxon>
        <taxon>Craniata</taxon>
        <taxon>Vertebrata</taxon>
        <taxon>Euteleostomi</taxon>
        <taxon>Actinopterygii</taxon>
        <taxon>Neopterygii</taxon>
        <taxon>Teleostei</taxon>
        <taxon>Ostariophysi</taxon>
        <taxon>Cypriniformes</taxon>
        <taxon>Cyprinidae</taxon>
        <taxon>Cyprininae</taxon>
        <taxon>Cyprinus</taxon>
    </lineage>
</organism>
<keyword evidence="6" id="KW-0963">Cytoplasm</keyword>
<dbReference type="FunFam" id="2.30.29.30:FF:000160">
    <property type="entry name" value="DCC-interacting protein 13-beta isoform X2"/>
    <property type="match status" value="1"/>
</dbReference>
<evidence type="ECO:0000256" key="4">
    <source>
        <dbReference type="ARBA" id="ARBA00004632"/>
    </source>
</evidence>
<dbReference type="Pfam" id="PF16746">
    <property type="entry name" value="BAR_3"/>
    <property type="match status" value="1"/>
</dbReference>
<dbReference type="FunFam" id="1.20.1270.60:FF:000031">
    <property type="entry name" value="Putative DCC-interacting protein 13-beta isoform 2"/>
    <property type="match status" value="1"/>
</dbReference>
<dbReference type="PROSITE" id="PS01179">
    <property type="entry name" value="PID"/>
    <property type="match status" value="1"/>
</dbReference>
<dbReference type="InterPro" id="IPR047239">
    <property type="entry name" value="BAR_APPL2"/>
</dbReference>
<evidence type="ECO:0000256" key="11">
    <source>
        <dbReference type="ARBA" id="ARBA00023306"/>
    </source>
</evidence>
<evidence type="ECO:0000313" key="16">
    <source>
        <dbReference type="Ensembl" id="ENSCCRP00015107301.1"/>
    </source>
</evidence>
<dbReference type="Gene3D" id="1.20.1270.60">
    <property type="entry name" value="Arfaptin homology (AH) domain/BAR domain"/>
    <property type="match status" value="1"/>
</dbReference>
<keyword evidence="9" id="KW-0539">Nucleus</keyword>
<dbReference type="SUPFAM" id="SSF50729">
    <property type="entry name" value="PH domain-like"/>
    <property type="match status" value="2"/>
</dbReference>
<feature type="region of interest" description="Disordered" evidence="15">
    <location>
        <begin position="454"/>
        <end position="490"/>
    </location>
</feature>
<evidence type="ECO:0000256" key="14">
    <source>
        <dbReference type="ARBA" id="ARBA00076401"/>
    </source>
</evidence>
<dbReference type="Pfam" id="PF00640">
    <property type="entry name" value="PID"/>
    <property type="match status" value="1"/>
</dbReference>